<comment type="caution">
    <text evidence="1">The sequence shown here is derived from an EMBL/GenBank/DDBJ whole genome shotgun (WGS) entry which is preliminary data.</text>
</comment>
<dbReference type="AlphaFoldDB" id="E2SB05"/>
<organism evidence="1 2">
    <name type="scientific">Aeromicrobium marinum DSM 15272</name>
    <dbReference type="NCBI Taxonomy" id="585531"/>
    <lineage>
        <taxon>Bacteria</taxon>
        <taxon>Bacillati</taxon>
        <taxon>Actinomycetota</taxon>
        <taxon>Actinomycetes</taxon>
        <taxon>Propionibacteriales</taxon>
        <taxon>Nocardioidaceae</taxon>
        <taxon>Aeromicrobium</taxon>
    </lineage>
</organism>
<dbReference type="STRING" id="585531.HMPREF0063_11214"/>
<keyword evidence="2" id="KW-1185">Reference proteome</keyword>
<dbReference type="RefSeq" id="WP_007078235.1">
    <property type="nucleotide sequence ID" value="NZ_CM001024.1"/>
</dbReference>
<dbReference type="HOGENOM" id="CLU_132600_0_0_11"/>
<accession>E2SB05</accession>
<dbReference type="InterPro" id="IPR023393">
    <property type="entry name" value="START-like_dom_sf"/>
</dbReference>
<dbReference type="EMBL" id="ACLF03000004">
    <property type="protein sequence ID" value="EFQ83551.1"/>
    <property type="molecule type" value="Genomic_DNA"/>
</dbReference>
<evidence type="ECO:0000313" key="1">
    <source>
        <dbReference type="EMBL" id="EFQ83551.1"/>
    </source>
</evidence>
<name>E2SB05_9ACTN</name>
<dbReference type="eggNOG" id="COG4276">
    <property type="taxonomic scope" value="Bacteria"/>
</dbReference>
<evidence type="ECO:0000313" key="2">
    <source>
        <dbReference type="Proteomes" id="UP000003111"/>
    </source>
</evidence>
<gene>
    <name evidence="1" type="ORF">HMPREF0063_11214</name>
</gene>
<protein>
    <recommendedName>
        <fullName evidence="3">Polyketide cyclase/dehydrase</fullName>
    </recommendedName>
</protein>
<proteinExistence type="predicted"/>
<reference evidence="1" key="1">
    <citation type="submission" date="2010-08" db="EMBL/GenBank/DDBJ databases">
        <authorList>
            <person name="Muzny D."/>
            <person name="Qin X."/>
            <person name="Buhay C."/>
            <person name="Dugan-Rocha S."/>
            <person name="Ding Y."/>
            <person name="Chen G."/>
            <person name="Hawes A."/>
            <person name="Holder M."/>
            <person name="Jhangiani S."/>
            <person name="Johnson A."/>
            <person name="Khan Z."/>
            <person name="Li Z."/>
            <person name="Liu W."/>
            <person name="Liu X."/>
            <person name="Perez L."/>
            <person name="Shen H."/>
            <person name="Wang Q."/>
            <person name="Watt J."/>
            <person name="Xi L."/>
            <person name="Xin Y."/>
            <person name="Zhou J."/>
            <person name="Deng J."/>
            <person name="Jiang H."/>
            <person name="Liu Y."/>
            <person name="Qu J."/>
            <person name="Song X.-Z."/>
            <person name="Zhang L."/>
            <person name="Villasana D."/>
            <person name="Johnson A."/>
            <person name="Liu J."/>
            <person name="Liyanage D."/>
            <person name="Lorensuhewa L."/>
            <person name="Robinson T."/>
            <person name="Song A."/>
            <person name="Song B.-B."/>
            <person name="Dinh H."/>
            <person name="Thornton R."/>
            <person name="Coyle M."/>
            <person name="Francisco L."/>
            <person name="Jackson L."/>
            <person name="Javaid M."/>
            <person name="Korchina V."/>
            <person name="Kovar C."/>
            <person name="Mata R."/>
            <person name="Mathew T."/>
            <person name="Ngo R."/>
            <person name="Nguyen L."/>
            <person name="Nguyen N."/>
            <person name="Okwuonu G."/>
            <person name="Ongeri F."/>
            <person name="Pham C."/>
            <person name="Simmons D."/>
            <person name="Wilczek-Boney K."/>
            <person name="Hale W."/>
            <person name="Jakkamsetti A."/>
            <person name="Pham P."/>
            <person name="Ruth R."/>
            <person name="San Lucas F."/>
            <person name="Warren J."/>
            <person name="Zhang J."/>
            <person name="Zhao Z."/>
            <person name="Zhou C."/>
            <person name="Zhu D."/>
            <person name="Lee S."/>
            <person name="Bess C."/>
            <person name="Blankenburg K."/>
            <person name="Forbes L."/>
            <person name="Fu Q."/>
            <person name="Gubbala S."/>
            <person name="Hirani K."/>
            <person name="Jayaseelan J.C."/>
            <person name="Lara F."/>
            <person name="Munidasa M."/>
            <person name="Palculict T."/>
            <person name="Patil S."/>
            <person name="Pu L.-L."/>
            <person name="Saada N."/>
            <person name="Tang L."/>
            <person name="Weissenberger G."/>
            <person name="Zhu Y."/>
            <person name="Hemphill L."/>
            <person name="Shang Y."/>
            <person name="Youmans B."/>
            <person name="Ayvaz T."/>
            <person name="Ross M."/>
            <person name="Santibanez J."/>
            <person name="Aqrawi P."/>
            <person name="Gross S."/>
            <person name="Joshi V."/>
            <person name="Fowler G."/>
            <person name="Nazareth L."/>
            <person name="Reid J."/>
            <person name="Worley K."/>
            <person name="Petrosino J."/>
            <person name="Highlander S."/>
            <person name="Gibbs R."/>
        </authorList>
    </citation>
    <scope>NUCLEOTIDE SEQUENCE [LARGE SCALE GENOMIC DNA]</scope>
    <source>
        <strain evidence="1">DSM 15272</strain>
    </source>
</reference>
<sequence>MGRQHVVTRESVVPAAADDVWSRAVTFDGIDHELRPWLSMTVPAGADGLSLDSVVPPHRVGRSWVRMFGVVPVDFDDITIAEVGPGRRFLERSRMFSAPVWQHERTVEPVDDHSCRVRDELTFEPRRGAGWVAPRVVGALFTHRHRRLVAHWSVRPSG</sequence>
<dbReference type="OrthoDB" id="7063435at2"/>
<dbReference type="Gene3D" id="3.30.530.20">
    <property type="match status" value="1"/>
</dbReference>
<dbReference type="Proteomes" id="UP000003111">
    <property type="component" value="Unassembled WGS sequence"/>
</dbReference>
<dbReference type="SUPFAM" id="SSF55961">
    <property type="entry name" value="Bet v1-like"/>
    <property type="match status" value="1"/>
</dbReference>
<evidence type="ECO:0008006" key="3">
    <source>
        <dbReference type="Google" id="ProtNLM"/>
    </source>
</evidence>